<dbReference type="InterPro" id="IPR026060">
    <property type="entry name" value="AMY1"/>
</dbReference>
<dbReference type="Proteomes" id="UP000036403">
    <property type="component" value="Unassembled WGS sequence"/>
</dbReference>
<dbReference type="PaxDb" id="67767-A0A0J7KXV3"/>
<sequence>MNVPTARRDKMIQVDEGRQQEAGEYTAQIADEWLSRQDDDQCPRETANRRVRHVVKHRAFRLVLAVLEPEIAENRASADRAQRCGVMDALTKILVSLYEETEKPPDALDYIRKNLGGIVDNTSEIDNLKKELEESKAKIAELKSKLMKYEQTKDEVMAE</sequence>
<evidence type="ECO:0000256" key="2">
    <source>
        <dbReference type="ARBA" id="ARBA00009389"/>
    </source>
</evidence>
<evidence type="ECO:0000256" key="4">
    <source>
        <dbReference type="SAM" id="Coils"/>
    </source>
</evidence>
<accession>A0A0J7KXV3</accession>
<comment type="subcellular location">
    <subcellularLocation>
        <location evidence="1">Nucleus</location>
    </subcellularLocation>
</comment>
<dbReference type="AlphaFoldDB" id="A0A0J7KXV3"/>
<evidence type="ECO:0000256" key="1">
    <source>
        <dbReference type="ARBA" id="ARBA00004123"/>
    </source>
</evidence>
<proteinExistence type="inferred from homology"/>
<feature type="coiled-coil region" evidence="4">
    <location>
        <begin position="118"/>
        <end position="159"/>
    </location>
</feature>
<dbReference type="GO" id="GO:0003713">
    <property type="term" value="F:transcription coactivator activity"/>
    <property type="evidence" value="ECO:0007669"/>
    <property type="project" value="InterPro"/>
</dbReference>
<reference evidence="6 7" key="1">
    <citation type="submission" date="2015-04" db="EMBL/GenBank/DDBJ databases">
        <title>Lasius niger genome sequencing.</title>
        <authorList>
            <person name="Konorov E.A."/>
            <person name="Nikitin M.A."/>
            <person name="Kirill M.V."/>
            <person name="Chang P."/>
        </authorList>
    </citation>
    <scope>NUCLEOTIDE SEQUENCE [LARGE SCALE GENOMIC DNA]</scope>
    <source>
        <tissue evidence="6">Whole</tissue>
    </source>
</reference>
<organism evidence="6 7">
    <name type="scientific">Lasius niger</name>
    <name type="common">Black garden ant</name>
    <dbReference type="NCBI Taxonomy" id="67767"/>
    <lineage>
        <taxon>Eukaryota</taxon>
        <taxon>Metazoa</taxon>
        <taxon>Ecdysozoa</taxon>
        <taxon>Arthropoda</taxon>
        <taxon>Hexapoda</taxon>
        <taxon>Insecta</taxon>
        <taxon>Pterygota</taxon>
        <taxon>Neoptera</taxon>
        <taxon>Endopterygota</taxon>
        <taxon>Hymenoptera</taxon>
        <taxon>Apocrita</taxon>
        <taxon>Aculeata</taxon>
        <taxon>Formicoidea</taxon>
        <taxon>Formicidae</taxon>
        <taxon>Formicinae</taxon>
        <taxon>Lasius</taxon>
        <taxon>Lasius</taxon>
    </lineage>
</organism>
<dbReference type="PANTHER" id="PTHR13168">
    <property type="entry name" value="ASSOCIATE OF C-MYC AMY-1"/>
    <property type="match status" value="1"/>
</dbReference>
<dbReference type="Gene3D" id="6.10.250.1060">
    <property type="match status" value="1"/>
</dbReference>
<dbReference type="OrthoDB" id="524165at2759"/>
<keyword evidence="3" id="KW-0539">Nucleus</keyword>
<comment type="similarity">
    <text evidence="2">Belongs to the AMY1 family.</text>
</comment>
<keyword evidence="7" id="KW-1185">Reference proteome</keyword>
<evidence type="ECO:0000313" key="6">
    <source>
        <dbReference type="EMBL" id="KMQ95141.1"/>
    </source>
</evidence>
<evidence type="ECO:0000256" key="5">
    <source>
        <dbReference type="SAM" id="MobiDB-lite"/>
    </source>
</evidence>
<comment type="caution">
    <text evidence="6">The sequence shown here is derived from an EMBL/GenBank/DDBJ whole genome shotgun (WGS) entry which is preliminary data.</text>
</comment>
<evidence type="ECO:0000256" key="3">
    <source>
        <dbReference type="ARBA" id="ARBA00023242"/>
    </source>
</evidence>
<gene>
    <name evidence="6" type="ORF">RF55_4660</name>
</gene>
<dbReference type="PRINTS" id="PR02028">
    <property type="entry name" value="CMYCBINDINGP"/>
</dbReference>
<dbReference type="PANTHER" id="PTHR13168:SF0">
    <property type="entry name" value="C-MYC-BINDING PROTEIN"/>
    <property type="match status" value="1"/>
</dbReference>
<name>A0A0J7KXV3_LASNI</name>
<feature type="region of interest" description="Disordered" evidence="5">
    <location>
        <begin position="1"/>
        <end position="20"/>
    </location>
</feature>
<keyword evidence="4" id="KW-0175">Coiled coil</keyword>
<evidence type="ECO:0000313" key="7">
    <source>
        <dbReference type="Proteomes" id="UP000036403"/>
    </source>
</evidence>
<dbReference type="STRING" id="67767.A0A0J7KXV3"/>
<dbReference type="GO" id="GO:0005634">
    <property type="term" value="C:nucleus"/>
    <property type="evidence" value="ECO:0007669"/>
    <property type="project" value="UniProtKB-SubCell"/>
</dbReference>
<protein>
    <submittedName>
        <fullName evidence="6">C-myc-binding protein</fullName>
    </submittedName>
</protein>
<dbReference type="EMBL" id="LBMM01002207">
    <property type="protein sequence ID" value="KMQ95141.1"/>
    <property type="molecule type" value="Genomic_DNA"/>
</dbReference>